<dbReference type="Proteomes" id="UP000704712">
    <property type="component" value="Unassembled WGS sequence"/>
</dbReference>
<comment type="caution">
    <text evidence="3">The sequence shown here is derived from an EMBL/GenBank/DDBJ whole genome shotgun (WGS) entry which is preliminary data.</text>
</comment>
<evidence type="ECO:0000313" key="3">
    <source>
        <dbReference type="EMBL" id="KAF4131242.1"/>
    </source>
</evidence>
<gene>
    <name evidence="2" type="ORF">GN958_ATG19494</name>
    <name evidence="3" type="ORF">GN958_ATG19497</name>
</gene>
<name>A0A8S9TUM4_PHYIN</name>
<evidence type="ECO:0000259" key="1">
    <source>
        <dbReference type="Pfam" id="PF08123"/>
    </source>
</evidence>
<dbReference type="AlphaFoldDB" id="A0A8S9TUM4"/>
<reference evidence="3" key="1">
    <citation type="submission" date="2020-03" db="EMBL/GenBank/DDBJ databases">
        <title>Hybrid Assembly of Korean Phytophthora infestans isolates.</title>
        <authorList>
            <person name="Prokchorchik M."/>
            <person name="Lee Y."/>
            <person name="Seo J."/>
            <person name="Cho J.-H."/>
            <person name="Park Y.-E."/>
            <person name="Jang D.-C."/>
            <person name="Im J.-S."/>
            <person name="Choi J.-G."/>
            <person name="Park H.-J."/>
            <person name="Lee G.-B."/>
            <person name="Lee Y.-G."/>
            <person name="Hong S.-Y."/>
            <person name="Cho K."/>
            <person name="Sohn K.H."/>
        </authorList>
    </citation>
    <scope>NUCLEOTIDE SEQUENCE</scope>
    <source>
        <strain evidence="3">KR_2_A2</strain>
    </source>
</reference>
<organism evidence="3 4">
    <name type="scientific">Phytophthora infestans</name>
    <name type="common">Potato late blight agent</name>
    <name type="synonym">Botrytis infestans</name>
    <dbReference type="NCBI Taxonomy" id="4787"/>
    <lineage>
        <taxon>Eukaryota</taxon>
        <taxon>Sar</taxon>
        <taxon>Stramenopiles</taxon>
        <taxon>Oomycota</taxon>
        <taxon>Peronosporomycetes</taxon>
        <taxon>Peronosporales</taxon>
        <taxon>Peronosporaceae</taxon>
        <taxon>Phytophthora</taxon>
    </lineage>
</organism>
<evidence type="ECO:0000313" key="4">
    <source>
        <dbReference type="Proteomes" id="UP000704712"/>
    </source>
</evidence>
<dbReference type="SUPFAM" id="SSF53335">
    <property type="entry name" value="S-adenosyl-L-methionine-dependent methyltransferases"/>
    <property type="match status" value="1"/>
</dbReference>
<accession>A0A8S9TUM4</accession>
<proteinExistence type="predicted"/>
<dbReference type="Pfam" id="PF08123">
    <property type="entry name" value="DOT1"/>
    <property type="match status" value="1"/>
</dbReference>
<dbReference type="GO" id="GO:0031151">
    <property type="term" value="F:histone H3K79 methyltransferase activity"/>
    <property type="evidence" value="ECO:0007669"/>
    <property type="project" value="InterPro"/>
</dbReference>
<dbReference type="EMBL" id="JAACNO010002742">
    <property type="protein sequence ID" value="KAF4131242.1"/>
    <property type="molecule type" value="Genomic_DNA"/>
</dbReference>
<feature type="domain" description="DOT1" evidence="1">
    <location>
        <begin position="55"/>
        <end position="79"/>
    </location>
</feature>
<protein>
    <submittedName>
        <fullName evidence="3">Histone methylation protein DOT1</fullName>
    </submittedName>
</protein>
<dbReference type="InterPro" id="IPR025789">
    <property type="entry name" value="DOT1_dom"/>
</dbReference>
<dbReference type="InterPro" id="IPR029063">
    <property type="entry name" value="SAM-dependent_MTases_sf"/>
</dbReference>
<sequence length="80" mass="8694">MALDTREVVSANQAMTRLLRYDTSREEYVRGHHPDHHAGRIVPTGVALILATLPPLQSSDNFVDIGSGIGNVEVQVALES</sequence>
<dbReference type="EMBL" id="JAACNO010002742">
    <property type="protein sequence ID" value="KAF4131239.1"/>
    <property type="molecule type" value="Genomic_DNA"/>
</dbReference>
<evidence type="ECO:0000313" key="2">
    <source>
        <dbReference type="EMBL" id="KAF4131239.1"/>
    </source>
</evidence>
<dbReference type="Gene3D" id="3.40.50.150">
    <property type="entry name" value="Vaccinia Virus protein VP39"/>
    <property type="match status" value="1"/>
</dbReference>